<organism evidence="1 2">
    <name type="scientific">Granulicella sibirica</name>
    <dbReference type="NCBI Taxonomy" id="2479048"/>
    <lineage>
        <taxon>Bacteria</taxon>
        <taxon>Pseudomonadati</taxon>
        <taxon>Acidobacteriota</taxon>
        <taxon>Terriglobia</taxon>
        <taxon>Terriglobales</taxon>
        <taxon>Acidobacteriaceae</taxon>
        <taxon>Granulicella</taxon>
    </lineage>
</organism>
<sequence>MVVNLRNQSGLTSIDLTTDYGAAFPRSPQDRYDAGRWIVEGSLMVILLHVNSGESLLCTLKGNMHTDVYTLDASGLILAVSQEEYRRTH</sequence>
<reference evidence="2" key="2">
    <citation type="submission" date="2019-02" db="EMBL/GenBank/DDBJ databases">
        <title>Granulicella sibirica sp. nov., a psychrotolerant acidobacterium isolated from an organic soil layer in forested tundra, West Siberia.</title>
        <authorList>
            <person name="Oshkin I.Y."/>
            <person name="Kulichevskaya I.S."/>
            <person name="Rijpstra W.I.C."/>
            <person name="Sinninghe Damste J.S."/>
            <person name="Rakitin A.L."/>
            <person name="Ravin N.V."/>
            <person name="Dedysh S.N."/>
        </authorList>
    </citation>
    <scope>NUCLEOTIDE SEQUENCE [LARGE SCALE GENOMIC DNA]</scope>
    <source>
        <strain evidence="2">AF10</strain>
    </source>
</reference>
<dbReference type="RefSeq" id="WP_128911732.1">
    <property type="nucleotide sequence ID" value="NZ_RDSM01000001.1"/>
</dbReference>
<proteinExistence type="predicted"/>
<reference evidence="1 2" key="1">
    <citation type="submission" date="2018-11" db="EMBL/GenBank/DDBJ databases">
        <authorList>
            <person name="Mardanov A.V."/>
            <person name="Ravin N.V."/>
            <person name="Dedysh S.N."/>
        </authorList>
    </citation>
    <scope>NUCLEOTIDE SEQUENCE [LARGE SCALE GENOMIC DNA]</scope>
    <source>
        <strain evidence="1 2">AF10</strain>
    </source>
</reference>
<accession>A0A4Q0T7C2</accession>
<protein>
    <submittedName>
        <fullName evidence="1">Uncharacterized protein</fullName>
    </submittedName>
</protein>
<keyword evidence="2" id="KW-1185">Reference proteome</keyword>
<evidence type="ECO:0000313" key="2">
    <source>
        <dbReference type="Proteomes" id="UP000289437"/>
    </source>
</evidence>
<dbReference type="EMBL" id="RDSM01000001">
    <property type="protein sequence ID" value="RXH57576.1"/>
    <property type="molecule type" value="Genomic_DNA"/>
</dbReference>
<name>A0A4Q0T7C2_9BACT</name>
<evidence type="ECO:0000313" key="1">
    <source>
        <dbReference type="EMBL" id="RXH57576.1"/>
    </source>
</evidence>
<gene>
    <name evidence="1" type="ORF">GRAN_0886</name>
</gene>
<comment type="caution">
    <text evidence="1">The sequence shown here is derived from an EMBL/GenBank/DDBJ whole genome shotgun (WGS) entry which is preliminary data.</text>
</comment>
<dbReference type="Proteomes" id="UP000289437">
    <property type="component" value="Unassembled WGS sequence"/>
</dbReference>
<dbReference type="AlphaFoldDB" id="A0A4Q0T7C2"/>